<protein>
    <submittedName>
        <fullName evidence="1">Uncharacterized protein</fullName>
    </submittedName>
</protein>
<reference evidence="1 2" key="1">
    <citation type="submission" date="2018-11" db="EMBL/GenBank/DDBJ databases">
        <authorList>
            <consortium name="Pathogen Informatics"/>
        </authorList>
    </citation>
    <scope>NUCLEOTIDE SEQUENCE [LARGE SCALE GENOMIC DNA]</scope>
    <source>
        <strain>Denwood</strain>
        <strain evidence="2">Zambia</strain>
    </source>
</reference>
<dbReference type="AlphaFoldDB" id="A0A3P8C221"/>
<name>A0A3P8C221_9TREM</name>
<evidence type="ECO:0000313" key="2">
    <source>
        <dbReference type="Proteomes" id="UP000269396"/>
    </source>
</evidence>
<gene>
    <name evidence="1" type="ORF">SMTD_LOCUS6166</name>
</gene>
<dbReference type="EMBL" id="UZAL01027427">
    <property type="protein sequence ID" value="VDP32512.1"/>
    <property type="molecule type" value="Genomic_DNA"/>
</dbReference>
<sequence length="65" mass="6993">MLTLRDNLTSGVQNAGRGNTDGGELILLNVGFKLSTLNTSEILESIVLLVVFIDEFVGAVVEEKE</sequence>
<accession>A0A3P8C221</accession>
<dbReference type="Proteomes" id="UP000269396">
    <property type="component" value="Unassembled WGS sequence"/>
</dbReference>
<keyword evidence="2" id="KW-1185">Reference proteome</keyword>
<proteinExistence type="predicted"/>
<organism evidence="1 2">
    <name type="scientific">Schistosoma mattheei</name>
    <dbReference type="NCBI Taxonomy" id="31246"/>
    <lineage>
        <taxon>Eukaryota</taxon>
        <taxon>Metazoa</taxon>
        <taxon>Spiralia</taxon>
        <taxon>Lophotrochozoa</taxon>
        <taxon>Platyhelminthes</taxon>
        <taxon>Trematoda</taxon>
        <taxon>Digenea</taxon>
        <taxon>Strigeidida</taxon>
        <taxon>Schistosomatoidea</taxon>
        <taxon>Schistosomatidae</taxon>
        <taxon>Schistosoma</taxon>
    </lineage>
</organism>
<evidence type="ECO:0000313" key="1">
    <source>
        <dbReference type="EMBL" id="VDP32512.1"/>
    </source>
</evidence>